<feature type="transmembrane region" description="Helical" evidence="1">
    <location>
        <begin position="57"/>
        <end position="75"/>
    </location>
</feature>
<accession>A0A0F6R2X7</accession>
<evidence type="ECO:0000313" key="3">
    <source>
        <dbReference type="EMBL" id="VEH06502.1"/>
    </source>
</evidence>
<dbReference type="InterPro" id="IPR038770">
    <property type="entry name" value="Na+/solute_symporter_sf"/>
</dbReference>
<reference evidence="2 4" key="1">
    <citation type="journal article" date="2015" name="Genome Announc.">
        <title>Complete Genome Sequence of Corynebacterium kutscheri DSM 20755, a Corynebacterial Type Strain with Remarkably Low G+C Content of Chromosomal DNA.</title>
        <authorList>
            <person name="Ruckert C."/>
            <person name="Albersmeier A."/>
            <person name="Winkler A."/>
            <person name="Tauch A."/>
        </authorList>
    </citation>
    <scope>NUCLEOTIDE SEQUENCE [LARGE SCALE GENOMIC DNA]</scope>
    <source>
        <strain evidence="2 4">DSM 20755</strain>
    </source>
</reference>
<dbReference type="AlphaFoldDB" id="A0A0F6R2X7"/>
<feature type="transmembrane region" description="Helical" evidence="1">
    <location>
        <begin position="27"/>
        <end position="45"/>
    </location>
</feature>
<protein>
    <submittedName>
        <fullName evidence="2">Uncharacterized protein</fullName>
    </submittedName>
</protein>
<feature type="transmembrane region" description="Helical" evidence="1">
    <location>
        <begin position="81"/>
        <end position="98"/>
    </location>
</feature>
<evidence type="ECO:0000313" key="2">
    <source>
        <dbReference type="EMBL" id="AKE41898.1"/>
    </source>
</evidence>
<evidence type="ECO:0000313" key="4">
    <source>
        <dbReference type="Proteomes" id="UP000033457"/>
    </source>
</evidence>
<dbReference type="Proteomes" id="UP000033457">
    <property type="component" value="Chromosome"/>
</dbReference>
<organism evidence="2 4">
    <name type="scientific">Corynebacterium kutscheri</name>
    <dbReference type="NCBI Taxonomy" id="35755"/>
    <lineage>
        <taxon>Bacteria</taxon>
        <taxon>Bacillati</taxon>
        <taxon>Actinomycetota</taxon>
        <taxon>Actinomycetes</taxon>
        <taxon>Mycobacteriales</taxon>
        <taxon>Corynebacteriaceae</taxon>
        <taxon>Corynebacterium</taxon>
    </lineage>
</organism>
<dbReference type="EMBL" id="CP011312">
    <property type="protein sequence ID" value="AKE41898.1"/>
    <property type="molecule type" value="Genomic_DNA"/>
</dbReference>
<dbReference type="EMBL" id="LR134377">
    <property type="protein sequence ID" value="VEH06502.1"/>
    <property type="molecule type" value="Genomic_DNA"/>
</dbReference>
<keyword evidence="1" id="KW-1133">Transmembrane helix</keyword>
<evidence type="ECO:0000313" key="5">
    <source>
        <dbReference type="Proteomes" id="UP000271380"/>
    </source>
</evidence>
<dbReference type="STRING" id="35755.UL82_08750"/>
<keyword evidence="1" id="KW-0472">Membrane</keyword>
<keyword evidence="4" id="KW-1185">Reference proteome</keyword>
<keyword evidence="1" id="KW-0812">Transmembrane</keyword>
<sequence length="99" mass="10919">MRSAIYYLLALVAGACASKINAPWQVFITPLLMALMLVTFAELPIRLEKQSFHYRVMVGNFLVVPLIVAALLWSFRALFDAPAPVLLAAGVVLLSAWIM</sequence>
<reference evidence="3 5" key="2">
    <citation type="submission" date="2018-12" db="EMBL/GenBank/DDBJ databases">
        <authorList>
            <consortium name="Pathogen Informatics"/>
        </authorList>
    </citation>
    <scope>NUCLEOTIDE SEQUENCE [LARGE SCALE GENOMIC DNA]</scope>
    <source>
        <strain evidence="3 5">NCTC949</strain>
    </source>
</reference>
<dbReference type="RefSeq" id="WP_046440398.1">
    <property type="nucleotide sequence ID" value="NZ_CP011312.1"/>
</dbReference>
<dbReference type="PROSITE" id="PS51257">
    <property type="entry name" value="PROKAR_LIPOPROTEIN"/>
    <property type="match status" value="1"/>
</dbReference>
<name>A0A0F6R2X7_9CORY</name>
<dbReference type="Proteomes" id="UP000271380">
    <property type="component" value="Chromosome"/>
</dbReference>
<dbReference type="Gene3D" id="1.20.1530.20">
    <property type="match status" value="1"/>
</dbReference>
<proteinExistence type="predicted"/>
<dbReference type="KEGG" id="cku:UL82_08750"/>
<evidence type="ECO:0000256" key="1">
    <source>
        <dbReference type="SAM" id="Phobius"/>
    </source>
</evidence>
<gene>
    <name evidence="3" type="ORF">NCTC949_01154</name>
    <name evidence="2" type="ORF">UL82_08750</name>
</gene>
<dbReference type="HOGENOM" id="CLU_2315529_0_0_11"/>